<gene>
    <name evidence="1" type="ORF">CERZMDRAFT_98481</name>
</gene>
<dbReference type="OrthoDB" id="3637291at2759"/>
<evidence type="ECO:0000313" key="1">
    <source>
        <dbReference type="EMBL" id="KAF2211600.1"/>
    </source>
</evidence>
<evidence type="ECO:0008006" key="3">
    <source>
        <dbReference type="Google" id="ProtNLM"/>
    </source>
</evidence>
<proteinExistence type="predicted"/>
<accession>A0A6A6FDR8</accession>
<dbReference type="AlphaFoldDB" id="A0A6A6FDR8"/>
<dbReference type="InterPro" id="IPR011333">
    <property type="entry name" value="SKP1/BTB/POZ_sf"/>
</dbReference>
<organism evidence="1 2">
    <name type="scientific">Cercospora zeae-maydis SCOH1-5</name>
    <dbReference type="NCBI Taxonomy" id="717836"/>
    <lineage>
        <taxon>Eukaryota</taxon>
        <taxon>Fungi</taxon>
        <taxon>Dikarya</taxon>
        <taxon>Ascomycota</taxon>
        <taxon>Pezizomycotina</taxon>
        <taxon>Dothideomycetes</taxon>
        <taxon>Dothideomycetidae</taxon>
        <taxon>Mycosphaerellales</taxon>
        <taxon>Mycosphaerellaceae</taxon>
        <taxon>Cercospora</taxon>
    </lineage>
</organism>
<evidence type="ECO:0000313" key="2">
    <source>
        <dbReference type="Proteomes" id="UP000799539"/>
    </source>
</evidence>
<reference evidence="1" key="1">
    <citation type="journal article" date="2020" name="Stud. Mycol.">
        <title>101 Dothideomycetes genomes: a test case for predicting lifestyles and emergence of pathogens.</title>
        <authorList>
            <person name="Haridas S."/>
            <person name="Albert R."/>
            <person name="Binder M."/>
            <person name="Bloem J."/>
            <person name="Labutti K."/>
            <person name="Salamov A."/>
            <person name="Andreopoulos B."/>
            <person name="Baker S."/>
            <person name="Barry K."/>
            <person name="Bills G."/>
            <person name="Bluhm B."/>
            <person name="Cannon C."/>
            <person name="Castanera R."/>
            <person name="Culley D."/>
            <person name="Daum C."/>
            <person name="Ezra D."/>
            <person name="Gonzalez J."/>
            <person name="Henrissat B."/>
            <person name="Kuo A."/>
            <person name="Liang C."/>
            <person name="Lipzen A."/>
            <person name="Lutzoni F."/>
            <person name="Magnuson J."/>
            <person name="Mondo S."/>
            <person name="Nolan M."/>
            <person name="Ohm R."/>
            <person name="Pangilinan J."/>
            <person name="Park H.-J."/>
            <person name="Ramirez L."/>
            <person name="Alfaro M."/>
            <person name="Sun H."/>
            <person name="Tritt A."/>
            <person name="Yoshinaga Y."/>
            <person name="Zwiers L.-H."/>
            <person name="Turgeon B."/>
            <person name="Goodwin S."/>
            <person name="Spatafora J."/>
            <person name="Crous P."/>
            <person name="Grigoriev I."/>
        </authorList>
    </citation>
    <scope>NUCLEOTIDE SEQUENCE</scope>
    <source>
        <strain evidence="1">SCOH1-5</strain>
    </source>
</reference>
<dbReference type="EMBL" id="ML992676">
    <property type="protein sequence ID" value="KAF2211600.1"/>
    <property type="molecule type" value="Genomic_DNA"/>
</dbReference>
<dbReference type="Proteomes" id="UP000799539">
    <property type="component" value="Unassembled WGS sequence"/>
</dbReference>
<keyword evidence="2" id="KW-1185">Reference proteome</keyword>
<sequence>MVNVNSTDSVVTIVSSSSSSSNDGPELQPHLHVHEQQLFASSPVLKQLAEPTSAGGIATRLQISRIELDVPYEGLRNLSHWLYHREYPLKTSEDLVDDKMSSQIVGFIHSYHVGEKLQIVDFADACADSMLQLLETQGDLGCLAKVMPAVTAYIQADSRIRRLIVDWIVRAECSSKSAVDNSVWQAFMSDQHLCGMLLDAFYRRKLEHQVCLHHVEGLHKLTPCVYHWHAELGKPCYRQSEAGARVDDTSRKVHRDQQPIEVATASHGVGRANSAERTFVEV</sequence>
<dbReference type="Gene3D" id="3.30.710.10">
    <property type="entry name" value="Potassium Channel Kv1.1, Chain A"/>
    <property type="match status" value="1"/>
</dbReference>
<protein>
    <recommendedName>
        <fullName evidence="3">BTB domain-containing protein</fullName>
    </recommendedName>
</protein>
<name>A0A6A6FDR8_9PEZI</name>